<evidence type="ECO:0000313" key="3">
    <source>
        <dbReference type="Proteomes" id="UP000626244"/>
    </source>
</evidence>
<proteinExistence type="predicted"/>
<dbReference type="GO" id="GO:0008721">
    <property type="term" value="F:D-serine ammonia-lyase activity"/>
    <property type="evidence" value="ECO:0007669"/>
    <property type="project" value="TreeGrafter"/>
</dbReference>
<dbReference type="AlphaFoldDB" id="A0A8J3EVF7"/>
<dbReference type="GO" id="GO:0036088">
    <property type="term" value="P:D-serine catabolic process"/>
    <property type="evidence" value="ECO:0007669"/>
    <property type="project" value="TreeGrafter"/>
</dbReference>
<dbReference type="EMBL" id="BMHB01000001">
    <property type="protein sequence ID" value="GGI13025.1"/>
    <property type="molecule type" value="Genomic_DNA"/>
</dbReference>
<keyword evidence="3" id="KW-1185">Reference proteome</keyword>
<dbReference type="PANTHER" id="PTHR28004:SF2">
    <property type="entry name" value="D-SERINE DEHYDRATASE"/>
    <property type="match status" value="1"/>
</dbReference>
<dbReference type="Gene3D" id="3.20.20.10">
    <property type="entry name" value="Alanine racemase"/>
    <property type="match status" value="1"/>
</dbReference>
<reference evidence="3" key="1">
    <citation type="journal article" date="2019" name="Int. J. Syst. Evol. Microbiol.">
        <title>The Global Catalogue of Microorganisms (GCM) 10K type strain sequencing project: providing services to taxonomists for standard genome sequencing and annotation.</title>
        <authorList>
            <consortium name="The Broad Institute Genomics Platform"/>
            <consortium name="The Broad Institute Genome Sequencing Center for Infectious Disease"/>
            <person name="Wu L."/>
            <person name="Ma J."/>
        </authorList>
    </citation>
    <scope>NUCLEOTIDE SEQUENCE [LARGE SCALE GENOMIC DNA]</scope>
    <source>
        <strain evidence="3">CGMCC 1.14993</strain>
    </source>
</reference>
<dbReference type="InterPro" id="IPR001608">
    <property type="entry name" value="Ala_racemase_N"/>
</dbReference>
<protein>
    <submittedName>
        <fullName evidence="2">Amino acid aldolase</fullName>
    </submittedName>
</protein>
<accession>A0A8J3EVF7</accession>
<dbReference type="Proteomes" id="UP000626244">
    <property type="component" value="Unassembled WGS sequence"/>
</dbReference>
<comment type="caution">
    <text evidence="2">The sequence shown here is derived from an EMBL/GenBank/DDBJ whole genome shotgun (WGS) entry which is preliminary data.</text>
</comment>
<feature type="domain" description="Alanine racemase N-terminal" evidence="1">
    <location>
        <begin position="22"/>
        <end position="200"/>
    </location>
</feature>
<dbReference type="CDD" id="cd06813">
    <property type="entry name" value="PLPDE_III_DSD_D-TA_like_2"/>
    <property type="match status" value="1"/>
</dbReference>
<name>A0A8J3EVF7_9BACI</name>
<evidence type="ECO:0000259" key="1">
    <source>
        <dbReference type="Pfam" id="PF01168"/>
    </source>
</evidence>
<dbReference type="RefSeq" id="WP_087997987.1">
    <property type="nucleotide sequence ID" value="NZ_BMHB01000001.1"/>
</dbReference>
<dbReference type="OrthoDB" id="2445260at2"/>
<evidence type="ECO:0000313" key="2">
    <source>
        <dbReference type="EMBL" id="GGI13025.1"/>
    </source>
</evidence>
<dbReference type="InterPro" id="IPR029066">
    <property type="entry name" value="PLP-binding_barrel"/>
</dbReference>
<gene>
    <name evidence="2" type="ORF">GCM10007380_15850</name>
</gene>
<dbReference type="InterPro" id="IPR051466">
    <property type="entry name" value="D-amino_acid_metab_enzyme"/>
</dbReference>
<dbReference type="Pfam" id="PF01168">
    <property type="entry name" value="Ala_racemase_N"/>
    <property type="match status" value="1"/>
</dbReference>
<dbReference type="SUPFAM" id="SSF51419">
    <property type="entry name" value="PLP-binding barrel"/>
    <property type="match status" value="1"/>
</dbReference>
<sequence>MEQDYQYYKKIFENTAKPFGYVDFDLLDENIERIVSAASHKNIRIATKSIRSVFIIKYIMKKHELFQGVMCFTANEAMYLLNEGIEDILIGYPIWDSEAVAKICQLNQQGKMITLMIDSVEHVKHLNKIAQLYNVTLPLCLDIDMSLDVPGLHFGVWRSPVRTVEGAKVVVEEIMSSSSVSLVGVMGYEAQIAGVGDQYPKKTAKNKIITILKKQSIKQLAEKRAATIQMIENFGISLQFVNGGGTGSLHSTTNENVVTEVTVGSGFFSPGLFDNYRDFQYKPAAGFAIEIVRKPDAHLYTCAGGGYIASGAVGTDKLPKPYLPENAQLMSLEGAGEVQTPIVYRGTNTLMLGDPIFLRHAKAGELCERFNYLYCVSNGEIVNKVTTYRGDGLCFL</sequence>
<organism evidence="2 3">
    <name type="scientific">Gottfriedia solisilvae</name>
    <dbReference type="NCBI Taxonomy" id="1516104"/>
    <lineage>
        <taxon>Bacteria</taxon>
        <taxon>Bacillati</taxon>
        <taxon>Bacillota</taxon>
        <taxon>Bacilli</taxon>
        <taxon>Bacillales</taxon>
        <taxon>Bacillaceae</taxon>
        <taxon>Gottfriedia</taxon>
    </lineage>
</organism>
<dbReference type="PANTHER" id="PTHR28004">
    <property type="entry name" value="ZGC:162816-RELATED"/>
    <property type="match status" value="1"/>
</dbReference>